<dbReference type="OrthoDB" id="92775at2759"/>
<evidence type="ECO:0000313" key="3">
    <source>
        <dbReference type="Proteomes" id="UP000251314"/>
    </source>
</evidence>
<dbReference type="VEuPathDB" id="FungiDB:PC110_g15464"/>
<sequence length="62" mass="7324">MEPDTVMTLKPEPLLNRVYRELQERDQVRGVNARLGPVVVFEEITADDFHVWLEEHEYGLSR</sequence>
<organism evidence="1 3">
    <name type="scientific">Phytophthora cactorum</name>
    <dbReference type="NCBI Taxonomy" id="29920"/>
    <lineage>
        <taxon>Eukaryota</taxon>
        <taxon>Sar</taxon>
        <taxon>Stramenopiles</taxon>
        <taxon>Oomycota</taxon>
        <taxon>Peronosporomycetes</taxon>
        <taxon>Peronosporales</taxon>
        <taxon>Peronosporaceae</taxon>
        <taxon>Phytophthora</taxon>
    </lineage>
</organism>
<comment type="caution">
    <text evidence="1">The sequence shown here is derived from an EMBL/GenBank/DDBJ whole genome shotgun (WGS) entry which is preliminary data.</text>
</comment>
<dbReference type="Proteomes" id="UP000251314">
    <property type="component" value="Unassembled WGS sequence"/>
</dbReference>
<gene>
    <name evidence="2" type="ORF">PC110_g15464</name>
    <name evidence="1" type="ORF">PC110_g15466</name>
</gene>
<protein>
    <submittedName>
        <fullName evidence="1">Uncharacterized protein</fullName>
    </submittedName>
</protein>
<keyword evidence="3" id="KW-1185">Reference proteome</keyword>
<reference evidence="1 3" key="1">
    <citation type="submission" date="2018-01" db="EMBL/GenBank/DDBJ databases">
        <title>Draft genome of the strawberry crown rot pathogen Phytophthora cactorum.</title>
        <authorList>
            <person name="Armitage A.D."/>
            <person name="Lysoe E."/>
            <person name="Nellist C.F."/>
            <person name="Harrison R.J."/>
            <person name="Brurberg M.B."/>
        </authorList>
    </citation>
    <scope>NUCLEOTIDE SEQUENCE [LARGE SCALE GENOMIC DNA]</scope>
    <source>
        <strain evidence="1 3">10300</strain>
    </source>
</reference>
<dbReference type="EMBL" id="MJFZ01000510">
    <property type="protein sequence ID" value="RAW28140.1"/>
    <property type="molecule type" value="Genomic_DNA"/>
</dbReference>
<accession>A0A329RV30</accession>
<name>A0A329RV30_9STRA</name>
<evidence type="ECO:0000313" key="2">
    <source>
        <dbReference type="EMBL" id="RAW28142.1"/>
    </source>
</evidence>
<evidence type="ECO:0000313" key="1">
    <source>
        <dbReference type="EMBL" id="RAW28140.1"/>
    </source>
</evidence>
<proteinExistence type="predicted"/>
<dbReference type="VEuPathDB" id="FungiDB:PC110_g15466"/>
<dbReference type="AlphaFoldDB" id="A0A329RV30"/>
<dbReference type="EMBL" id="MJFZ01000510">
    <property type="protein sequence ID" value="RAW28142.1"/>
    <property type="molecule type" value="Genomic_DNA"/>
</dbReference>